<dbReference type="PIRSF" id="PIRSF038934">
    <property type="entry name" value="HyaE_HupG"/>
    <property type="match status" value="1"/>
</dbReference>
<organism evidence="3 4">
    <name type="scientific">Rhodobacter flavimaris</name>
    <dbReference type="NCBI Taxonomy" id="2907145"/>
    <lineage>
        <taxon>Bacteria</taxon>
        <taxon>Pseudomonadati</taxon>
        <taxon>Pseudomonadota</taxon>
        <taxon>Alphaproteobacteria</taxon>
        <taxon>Rhodobacterales</taxon>
        <taxon>Rhodobacter group</taxon>
        <taxon>Rhodobacter</taxon>
    </lineage>
</organism>
<comment type="caution">
    <text evidence="3">The sequence shown here is derived from an EMBL/GenBank/DDBJ whole genome shotgun (WGS) entry which is preliminary data.</text>
</comment>
<evidence type="ECO:0000313" key="3">
    <source>
        <dbReference type="EMBL" id="MCE5972360.1"/>
    </source>
</evidence>
<evidence type="ECO:0000313" key="4">
    <source>
        <dbReference type="Proteomes" id="UP001521181"/>
    </source>
</evidence>
<proteinExistence type="inferred from homology"/>
<sequence length="138" mass="15217">MHDLVMPSSPAASGKPHPLVVRLTEENGYPLLANLSDLREFIARDGAHCVFVPGDSARNLETPDAAVVLPELRMAFQHAFDCAVADNAIETKLREATRALKTPSFLFYRDGAFVGAIEKIRDWDDYIARVSHLLAQKG</sequence>
<dbReference type="RefSeq" id="WP_233675363.1">
    <property type="nucleotide sequence ID" value="NZ_JAJUOS010000001.1"/>
</dbReference>
<dbReference type="Pfam" id="PF07449">
    <property type="entry name" value="HyaE"/>
    <property type="match status" value="1"/>
</dbReference>
<accession>A0ABS8YTE8</accession>
<dbReference type="Gene3D" id="3.40.30.10">
    <property type="entry name" value="Glutaredoxin"/>
    <property type="match status" value="1"/>
</dbReference>
<protein>
    <recommendedName>
        <fullName evidence="2">Hydrogenase expression/formation protein</fullName>
    </recommendedName>
</protein>
<dbReference type="EMBL" id="JAJUOS010000001">
    <property type="protein sequence ID" value="MCE5972360.1"/>
    <property type="molecule type" value="Genomic_DNA"/>
</dbReference>
<keyword evidence="4" id="KW-1185">Reference proteome</keyword>
<dbReference type="InterPro" id="IPR010893">
    <property type="entry name" value="NiFe-hyd_mat_HyaE"/>
</dbReference>
<dbReference type="InterPro" id="IPR036249">
    <property type="entry name" value="Thioredoxin-like_sf"/>
</dbReference>
<evidence type="ECO:0000256" key="2">
    <source>
        <dbReference type="PIRNR" id="PIRNR038934"/>
    </source>
</evidence>
<dbReference type="Proteomes" id="UP001521181">
    <property type="component" value="Unassembled WGS sequence"/>
</dbReference>
<gene>
    <name evidence="3" type="ORF">LZA78_02490</name>
</gene>
<evidence type="ECO:0000256" key="1">
    <source>
        <dbReference type="ARBA" id="ARBA00009004"/>
    </source>
</evidence>
<reference evidence="3 4" key="1">
    <citation type="submission" date="2021-12" db="EMBL/GenBank/DDBJ databases">
        <title>Sinirhodobacter sp. WL0062 is a bacterium isolated from seawater.</title>
        <authorList>
            <person name="Wang L."/>
            <person name="He W."/>
            <person name="Zhang D.-F."/>
        </authorList>
    </citation>
    <scope>NUCLEOTIDE SEQUENCE [LARGE SCALE GENOMIC DNA]</scope>
    <source>
        <strain evidence="3 4">WL0062</strain>
    </source>
</reference>
<dbReference type="SUPFAM" id="SSF52833">
    <property type="entry name" value="Thioredoxin-like"/>
    <property type="match status" value="1"/>
</dbReference>
<name>A0ABS8YTE8_9RHOB</name>
<dbReference type="CDD" id="cd02965">
    <property type="entry name" value="HyaE"/>
    <property type="match status" value="1"/>
</dbReference>
<comment type="similarity">
    <text evidence="1 2">Belongs to the HupG/HyaE family.</text>
</comment>